<organism evidence="2 3">
    <name type="scientific">Salinibacterium amurskyense</name>
    <dbReference type="NCBI Taxonomy" id="205941"/>
    <lineage>
        <taxon>Bacteria</taxon>
        <taxon>Bacillati</taxon>
        <taxon>Actinomycetota</taxon>
        <taxon>Actinomycetes</taxon>
        <taxon>Micrococcales</taxon>
        <taxon>Microbacteriaceae</taxon>
        <taxon>Salinibacterium</taxon>
    </lineage>
</organism>
<feature type="transmembrane region" description="Helical" evidence="1">
    <location>
        <begin position="158"/>
        <end position="179"/>
    </location>
</feature>
<protein>
    <submittedName>
        <fullName evidence="2">Uncharacterized protein</fullName>
    </submittedName>
</protein>
<sequence length="417" mass="44362">MTYAPPEENTLGVIVGEKGRHSKNATVRRLARDDSPRLTSLGTGFVGVGAAILVSLRAIYGLVWLVIQWDIYPNPIIAAVAWGLLVLLIAATITIVQLTSGQLPQWIFYLFVVGLAAVMALDIYAVWELHDIGGYATAAVAAGMALLLVLTVRPTTELIVAVSVVGVGLTAVILINVPLTTDNLAPQVTTVAFAVLPTVIGLSLITNFRQLVQVELDRVLVQSTLTAPRFAVGMMASEELARLDLAAEKLLDSVANGTTKLPLEPKIASTAASLATELRLHLIEGRRETWLYHAITESDLLGKSVTLTDKGSLAGLLDPVQRDGLLSTAWLFVTDTTKRGAKNSVHITIAPSTTVLAPGFEDKVAVGISITSSGVARNRVDASTWEAVAKVGTYTDSIENSSVRLDIECLVDNPADQ</sequence>
<keyword evidence="1" id="KW-1133">Transmembrane helix</keyword>
<reference evidence="2 3" key="1">
    <citation type="submission" date="2017-11" db="EMBL/GenBank/DDBJ databases">
        <title>Genomic Encyclopedia of Archaeal and Bacterial Type Strains, Phase II (KMG-II): From Individual Species to Whole Genera.</title>
        <authorList>
            <person name="Goeker M."/>
        </authorList>
    </citation>
    <scope>NUCLEOTIDE SEQUENCE [LARGE SCALE GENOMIC DNA]</scope>
    <source>
        <strain evidence="2 3">DSM 16400</strain>
    </source>
</reference>
<dbReference type="EMBL" id="PGFH01000003">
    <property type="protein sequence ID" value="PJJ78011.1"/>
    <property type="molecule type" value="Genomic_DNA"/>
</dbReference>
<keyword evidence="1" id="KW-0472">Membrane</keyword>
<proteinExistence type="predicted"/>
<comment type="caution">
    <text evidence="2">The sequence shown here is derived from an EMBL/GenBank/DDBJ whole genome shotgun (WGS) entry which is preliminary data.</text>
</comment>
<dbReference type="Proteomes" id="UP000231742">
    <property type="component" value="Unassembled WGS sequence"/>
</dbReference>
<feature type="transmembrane region" description="Helical" evidence="1">
    <location>
        <begin position="79"/>
        <end position="99"/>
    </location>
</feature>
<accession>A0A2M9D1C6</accession>
<evidence type="ECO:0000313" key="2">
    <source>
        <dbReference type="EMBL" id="PJJ78011.1"/>
    </source>
</evidence>
<keyword evidence="1" id="KW-0812">Transmembrane</keyword>
<dbReference type="RefSeq" id="WP_100389927.1">
    <property type="nucleotide sequence ID" value="NZ_BMZU01000001.1"/>
</dbReference>
<evidence type="ECO:0000313" key="3">
    <source>
        <dbReference type="Proteomes" id="UP000231742"/>
    </source>
</evidence>
<gene>
    <name evidence="2" type="ORF">CLV85_2465</name>
</gene>
<feature type="transmembrane region" description="Helical" evidence="1">
    <location>
        <begin position="38"/>
        <end position="67"/>
    </location>
</feature>
<feature type="transmembrane region" description="Helical" evidence="1">
    <location>
        <begin position="191"/>
        <end position="208"/>
    </location>
</feature>
<keyword evidence="3" id="KW-1185">Reference proteome</keyword>
<name>A0A2M9D1C6_9MICO</name>
<evidence type="ECO:0000256" key="1">
    <source>
        <dbReference type="SAM" id="Phobius"/>
    </source>
</evidence>
<feature type="transmembrane region" description="Helical" evidence="1">
    <location>
        <begin position="132"/>
        <end position="151"/>
    </location>
</feature>
<feature type="transmembrane region" description="Helical" evidence="1">
    <location>
        <begin position="106"/>
        <end position="126"/>
    </location>
</feature>
<dbReference type="OrthoDB" id="5124978at2"/>
<dbReference type="AlphaFoldDB" id="A0A2M9D1C6"/>